<reference evidence="4" key="1">
    <citation type="submission" date="2022-11" db="UniProtKB">
        <authorList>
            <consortium name="WormBaseParasite"/>
        </authorList>
    </citation>
    <scope>IDENTIFICATION</scope>
</reference>
<keyword evidence="2" id="KW-0472">Membrane</keyword>
<feature type="transmembrane region" description="Helical" evidence="2">
    <location>
        <begin position="165"/>
        <end position="183"/>
    </location>
</feature>
<evidence type="ECO:0000256" key="2">
    <source>
        <dbReference type="SAM" id="Phobius"/>
    </source>
</evidence>
<protein>
    <submittedName>
        <fullName evidence="4">Uncharacterized protein</fullName>
    </submittedName>
</protein>
<sequence>MDSCCLSHSSSNSSFETNHSSWSFVGEDDFDLLDDDKDDSASENNEEEEKDEESEKDCGDESEGNVDNANNEINDDGDYVGNDCNDNDEDDGADNDDDNDYDHDHDDNDDDISLVTEEDILNDPNARAYVDVVKVSKQLDKLSKCFDSPFTQVFKSFTSERNVRLMAVISTAAVAVIIFYSAFVKPTMPLTSTESVCLPGEERLLGLQYRDTAPSFLCEFFKTVFKSSIGFWSVLSPTTTMSSTTTNEPDSWIFNSGSIVTSSKENGHFSTNQCEHLPDENQFSAMNEAVQRYLKYTRKTRRYEFPSLPDTNETLGDADNAEPHHDRKLQVDLELIDDSENWNSLKIESSEHSESTRLKISKSRKAVSLPKPPKPIPPFSAKHFSIEPKIDLRTLVSSTELLLNMPLRRELASTTDGKQCSEVLSNIKNVKLIEKEEKKEQYDVDLSSLLADSKLRIYGKVLESGPRRSAQQPKKAKKIMSSVKKAISRTVERAKAHRDKFLEQFRKAIDSIAPKNQRKAFQAEMKAAAAKERCVLNSTCNVLASLARTLAGISLFPAIVGQANAAKYINSLLDLSTCTGLRLVCETCWWTRECCPKERCTFFPWQRHFNTKRFLISQSHVMSEAFAKLGWSMPKRKGRSIHLLSPGDYLD</sequence>
<feature type="compositionally biased region" description="Acidic residues" evidence="1">
    <location>
        <begin position="26"/>
        <end position="38"/>
    </location>
</feature>
<dbReference type="Proteomes" id="UP000887581">
    <property type="component" value="Unplaced"/>
</dbReference>
<feature type="compositionally biased region" description="Acidic residues" evidence="1">
    <location>
        <begin position="44"/>
        <end position="64"/>
    </location>
</feature>
<keyword evidence="2" id="KW-1133">Transmembrane helix</keyword>
<evidence type="ECO:0000313" key="4">
    <source>
        <dbReference type="WBParaSite" id="sdigi.contig80.g3837.t1"/>
    </source>
</evidence>
<proteinExistence type="predicted"/>
<evidence type="ECO:0000313" key="3">
    <source>
        <dbReference type="Proteomes" id="UP000887581"/>
    </source>
</evidence>
<evidence type="ECO:0000256" key="1">
    <source>
        <dbReference type="SAM" id="MobiDB-lite"/>
    </source>
</evidence>
<organism evidence="3 4">
    <name type="scientific">Setaria digitata</name>
    <dbReference type="NCBI Taxonomy" id="48799"/>
    <lineage>
        <taxon>Eukaryota</taxon>
        <taxon>Metazoa</taxon>
        <taxon>Ecdysozoa</taxon>
        <taxon>Nematoda</taxon>
        <taxon>Chromadorea</taxon>
        <taxon>Rhabditida</taxon>
        <taxon>Spirurina</taxon>
        <taxon>Spiruromorpha</taxon>
        <taxon>Filarioidea</taxon>
        <taxon>Setariidae</taxon>
        <taxon>Setaria</taxon>
    </lineage>
</organism>
<dbReference type="WBParaSite" id="sdigi.contig80.g3837.t1">
    <property type="protein sequence ID" value="sdigi.contig80.g3837.t1"/>
    <property type="gene ID" value="sdigi.contig80.g3837"/>
</dbReference>
<keyword evidence="2" id="KW-0812">Transmembrane</keyword>
<feature type="compositionally biased region" description="Acidic residues" evidence="1">
    <location>
        <begin position="85"/>
        <end position="111"/>
    </location>
</feature>
<keyword evidence="3" id="KW-1185">Reference proteome</keyword>
<dbReference type="AlphaFoldDB" id="A0A915Q5J2"/>
<feature type="region of interest" description="Disordered" evidence="1">
    <location>
        <begin position="1"/>
        <end position="111"/>
    </location>
</feature>
<feature type="compositionally biased region" description="Low complexity" evidence="1">
    <location>
        <begin position="1"/>
        <end position="24"/>
    </location>
</feature>
<name>A0A915Q5J2_9BILA</name>
<accession>A0A915Q5J2</accession>